<sequence>MVNWIQVDHFIAQLGFYLTTISQFTVIFLTLFFVKRDFGSYKYLIIIFSSIGIMFASLEFILFPILHSYNGGYMYFTATRPLGASSYFVEIFMLVQGALYSSTIALLAVQFIYRYVTVFKSQKLYYFHGFYLFFWILYVIWFAFEWAMGLHYFASLDDYSIEYMRAEMNDFYGLDIDQTTNFIVVVYESIPHSKNAKVRWWNLCCTFNMTFVMCFQYLIMIYCGRQLYYDMNEKISNLSKQLRKLHRQIFKTLVLQITTPTIVLFSPLVFTLYAPLFDLRLSIPTGVFLSGFTLYPALDAFILMYVITDYRKAFQNITLSRRSRSH</sequence>
<evidence type="ECO:0000256" key="1">
    <source>
        <dbReference type="SAM" id="Phobius"/>
    </source>
</evidence>
<reference evidence="2" key="2">
    <citation type="submission" date="2022-06" db="UniProtKB">
        <authorList>
            <consortium name="EnsemblMetazoa"/>
        </authorList>
    </citation>
    <scope>IDENTIFICATION</scope>
    <source>
        <strain evidence="2">DF5081</strain>
    </source>
</reference>
<dbReference type="Pfam" id="PF10326">
    <property type="entry name" value="7TM_GPCR_Str"/>
    <property type="match status" value="1"/>
</dbReference>
<feature type="transmembrane region" description="Helical" evidence="1">
    <location>
        <begin position="43"/>
        <end position="67"/>
    </location>
</feature>
<evidence type="ECO:0000313" key="3">
    <source>
        <dbReference type="Proteomes" id="UP000005237"/>
    </source>
</evidence>
<feature type="transmembrane region" description="Helical" evidence="1">
    <location>
        <begin position="200"/>
        <end position="224"/>
    </location>
</feature>
<proteinExistence type="predicted"/>
<accession>A0A8R1E8J4</accession>
<dbReference type="InterPro" id="IPR019428">
    <property type="entry name" value="7TM_GPCR_serpentine_rcpt_Str"/>
</dbReference>
<feature type="transmembrane region" description="Helical" evidence="1">
    <location>
        <begin position="286"/>
        <end position="307"/>
    </location>
</feature>
<reference evidence="3" key="1">
    <citation type="submission" date="2010-08" db="EMBL/GenBank/DDBJ databases">
        <authorList>
            <consortium name="Caenorhabditis japonica Sequencing Consortium"/>
            <person name="Wilson R.K."/>
        </authorList>
    </citation>
    <scope>NUCLEOTIDE SEQUENCE [LARGE SCALE GENOMIC DNA]</scope>
    <source>
        <strain evidence="3">DF5081</strain>
    </source>
</reference>
<keyword evidence="1" id="KW-0472">Membrane</keyword>
<dbReference type="Proteomes" id="UP000005237">
    <property type="component" value="Unassembled WGS sequence"/>
</dbReference>
<keyword evidence="1" id="KW-1133">Transmembrane helix</keyword>
<protein>
    <recommendedName>
        <fullName evidence="4">Seven TM Receptor</fullName>
    </recommendedName>
</protein>
<feature type="transmembrane region" description="Helical" evidence="1">
    <location>
        <begin position="14"/>
        <end position="34"/>
    </location>
</feature>
<keyword evidence="3" id="KW-1185">Reference proteome</keyword>
<feature type="transmembrane region" description="Helical" evidence="1">
    <location>
        <begin position="253"/>
        <end position="274"/>
    </location>
</feature>
<evidence type="ECO:0000313" key="2">
    <source>
        <dbReference type="EnsemblMetazoa" id="CJA24563b.1"/>
    </source>
</evidence>
<dbReference type="PANTHER" id="PTHR46000">
    <property type="entry name" value="SEVEN TM RECEPTOR-RELATED"/>
    <property type="match status" value="1"/>
</dbReference>
<organism evidence="2 3">
    <name type="scientific">Caenorhabditis japonica</name>
    <dbReference type="NCBI Taxonomy" id="281687"/>
    <lineage>
        <taxon>Eukaryota</taxon>
        <taxon>Metazoa</taxon>
        <taxon>Ecdysozoa</taxon>
        <taxon>Nematoda</taxon>
        <taxon>Chromadorea</taxon>
        <taxon>Rhabditida</taxon>
        <taxon>Rhabditina</taxon>
        <taxon>Rhabditomorpha</taxon>
        <taxon>Rhabditoidea</taxon>
        <taxon>Rhabditidae</taxon>
        <taxon>Peloderinae</taxon>
        <taxon>Caenorhabditis</taxon>
    </lineage>
</organism>
<name>A0A8R1E8J4_CAEJA</name>
<evidence type="ECO:0008006" key="4">
    <source>
        <dbReference type="Google" id="ProtNLM"/>
    </source>
</evidence>
<dbReference type="EnsemblMetazoa" id="CJA24563b.1">
    <property type="protein sequence ID" value="CJA24563b.1"/>
    <property type="gene ID" value="WBGene00180135"/>
</dbReference>
<feature type="transmembrane region" description="Helical" evidence="1">
    <location>
        <begin position="125"/>
        <end position="144"/>
    </location>
</feature>
<keyword evidence="1" id="KW-0812">Transmembrane</keyword>
<dbReference type="PANTHER" id="PTHR46000:SF2">
    <property type="entry name" value="SEVEN TM RECEPTOR"/>
    <property type="match status" value="1"/>
</dbReference>
<dbReference type="SUPFAM" id="SSF81321">
    <property type="entry name" value="Family A G protein-coupled receptor-like"/>
    <property type="match status" value="1"/>
</dbReference>
<feature type="transmembrane region" description="Helical" evidence="1">
    <location>
        <begin position="87"/>
        <end position="113"/>
    </location>
</feature>
<dbReference type="AlphaFoldDB" id="A0A8R1E8J4"/>